<dbReference type="RefSeq" id="WP_025698170.1">
    <property type="nucleotide sequence ID" value="NZ_ASQQ01000569.1"/>
</dbReference>
<reference evidence="1 2" key="2">
    <citation type="journal article" date="2016" name="Genome Announc.">
        <title>Genome Sequence of a Gram-Positive Diazotroph, Paenibacillus durus Type Strain ATCC 35681.</title>
        <authorList>
            <person name="Halim M.A."/>
            <person name="Rahman A.Y."/>
            <person name="Sim K.S."/>
            <person name="Yam H.C."/>
            <person name="Rahim A.A."/>
            <person name="Ghazali A.H."/>
            <person name="Najimudin N."/>
        </authorList>
    </citation>
    <scope>NUCLEOTIDE SEQUENCE [LARGE SCALE GENOMIC DNA]</scope>
    <source>
        <strain evidence="1 2">ATCC 35681</strain>
    </source>
</reference>
<reference evidence="1 2" key="1">
    <citation type="submission" date="2015-03" db="EMBL/GenBank/DDBJ databases">
        <authorList>
            <person name="Abdul Halim M."/>
        </authorList>
    </citation>
    <scope>NUCLEOTIDE SEQUENCE [LARGE SCALE GENOMIC DNA]</scope>
    <source>
        <strain evidence="1 2">ATCC 35681</strain>
    </source>
</reference>
<accession>A0A0F7F821</accession>
<proteinExistence type="predicted"/>
<dbReference type="EMBL" id="CP011114">
    <property type="protein sequence ID" value="AKG34182.1"/>
    <property type="molecule type" value="Genomic_DNA"/>
</dbReference>
<protein>
    <submittedName>
        <fullName evidence="1">Uncharacterized protein</fullName>
    </submittedName>
</protein>
<dbReference type="HOGENOM" id="CLU_2207407_0_0_9"/>
<dbReference type="AlphaFoldDB" id="A0A0F7F821"/>
<organism evidence="1 2">
    <name type="scientific">Paenibacillus durus ATCC 35681</name>
    <dbReference type="NCBI Taxonomy" id="1333534"/>
    <lineage>
        <taxon>Bacteria</taxon>
        <taxon>Bacillati</taxon>
        <taxon>Bacillota</taxon>
        <taxon>Bacilli</taxon>
        <taxon>Bacillales</taxon>
        <taxon>Paenibacillaceae</taxon>
        <taxon>Paenibacillus</taxon>
    </lineage>
</organism>
<sequence>MRLLRDLTICQSTLGVDANLLTAAPLMAAASIIPDEVVNFRSPVDFWGWLLNKLQACSSAVFFVDSIDQFGKSCDPAGISRNFRHNESLSREDMYFRRNVRLELTVM</sequence>
<gene>
    <name evidence="1" type="ORF">VK70_05995</name>
</gene>
<dbReference type="Proteomes" id="UP000034189">
    <property type="component" value="Chromosome"/>
</dbReference>
<evidence type="ECO:0000313" key="1">
    <source>
        <dbReference type="EMBL" id="AKG34182.1"/>
    </source>
</evidence>
<dbReference type="PATRIC" id="fig|1333534.5.peg.1312"/>
<name>A0A0F7F821_PAEDU</name>
<evidence type="ECO:0000313" key="2">
    <source>
        <dbReference type="Proteomes" id="UP000034189"/>
    </source>
</evidence>